<dbReference type="AlphaFoldDB" id="A0A941ENV3"/>
<dbReference type="Gene3D" id="1.10.10.10">
    <property type="entry name" value="Winged helix-like DNA-binding domain superfamily/Winged helix DNA-binding domain"/>
    <property type="match status" value="1"/>
</dbReference>
<dbReference type="InterPro" id="IPR036390">
    <property type="entry name" value="WH_DNA-bd_sf"/>
</dbReference>
<dbReference type="Gene3D" id="1.20.120.530">
    <property type="entry name" value="GntR ligand-binding domain-like"/>
    <property type="match status" value="1"/>
</dbReference>
<evidence type="ECO:0000256" key="1">
    <source>
        <dbReference type="ARBA" id="ARBA00023015"/>
    </source>
</evidence>
<keyword evidence="3" id="KW-0804">Transcription</keyword>
<name>A0A941ENV3_9ACTN</name>
<dbReference type="InterPro" id="IPR036388">
    <property type="entry name" value="WH-like_DNA-bd_sf"/>
</dbReference>
<evidence type="ECO:0000259" key="4">
    <source>
        <dbReference type="PROSITE" id="PS50949"/>
    </source>
</evidence>
<organism evidence="5 6">
    <name type="scientific">Actinospica durhamensis</name>
    <dbReference type="NCBI Taxonomy" id="1508375"/>
    <lineage>
        <taxon>Bacteria</taxon>
        <taxon>Bacillati</taxon>
        <taxon>Actinomycetota</taxon>
        <taxon>Actinomycetes</taxon>
        <taxon>Catenulisporales</taxon>
        <taxon>Actinospicaceae</taxon>
        <taxon>Actinospica</taxon>
    </lineage>
</organism>
<dbReference type="PANTHER" id="PTHR43537">
    <property type="entry name" value="TRANSCRIPTIONAL REGULATOR, GNTR FAMILY"/>
    <property type="match status" value="1"/>
</dbReference>
<dbReference type="PROSITE" id="PS50949">
    <property type="entry name" value="HTH_GNTR"/>
    <property type="match status" value="1"/>
</dbReference>
<dbReference type="SMART" id="SM00345">
    <property type="entry name" value="HTH_GNTR"/>
    <property type="match status" value="1"/>
</dbReference>
<dbReference type="RefSeq" id="WP_212528903.1">
    <property type="nucleotide sequence ID" value="NZ_JAGSOG010000057.1"/>
</dbReference>
<reference evidence="5" key="1">
    <citation type="submission" date="2021-04" db="EMBL/GenBank/DDBJ databases">
        <title>Genome based classification of Actinospica acidithermotolerans sp. nov., an actinobacterium isolated from an Indonesian hot spring.</title>
        <authorList>
            <person name="Kusuma A.B."/>
            <person name="Putra K.E."/>
            <person name="Nafisah S."/>
            <person name="Loh J."/>
            <person name="Nouioui I."/>
            <person name="Goodfellow M."/>
        </authorList>
    </citation>
    <scope>NUCLEOTIDE SEQUENCE</scope>
    <source>
        <strain evidence="5">CSCA 57</strain>
    </source>
</reference>
<dbReference type="Pfam" id="PF07729">
    <property type="entry name" value="FCD"/>
    <property type="match status" value="1"/>
</dbReference>
<dbReference type="InterPro" id="IPR000524">
    <property type="entry name" value="Tscrpt_reg_HTH_GntR"/>
</dbReference>
<dbReference type="GO" id="GO:0003677">
    <property type="term" value="F:DNA binding"/>
    <property type="evidence" value="ECO:0007669"/>
    <property type="project" value="UniProtKB-KW"/>
</dbReference>
<feature type="domain" description="HTH gntR-type" evidence="4">
    <location>
        <begin position="22"/>
        <end position="89"/>
    </location>
</feature>
<protein>
    <submittedName>
        <fullName evidence="5">GntR family transcriptional regulator</fullName>
    </submittedName>
</protein>
<dbReference type="PANTHER" id="PTHR43537:SF5">
    <property type="entry name" value="UXU OPERON TRANSCRIPTIONAL REGULATOR"/>
    <property type="match status" value="1"/>
</dbReference>
<dbReference type="GO" id="GO:0003700">
    <property type="term" value="F:DNA-binding transcription factor activity"/>
    <property type="evidence" value="ECO:0007669"/>
    <property type="project" value="InterPro"/>
</dbReference>
<dbReference type="Proteomes" id="UP000675781">
    <property type="component" value="Unassembled WGS sequence"/>
</dbReference>
<sequence>MSRADSPADAPTAAVTTAARDGAGQVRVAAGLRTAIQSGEFAPGARLVEADLMDLFGVSRAGVRLALAELAADGLVERVQNKGARVRVVGIAEAVEIVECRMVLEGLCAAKAAGRATAAEHAELRGLIGRMRAAAEAGDALGASELGHQVHRRIQEISGQVTALRTIERLRGQLVRHQFRLALRPGRARESLSEHAAVVEAVIAGDPEKAEAVMREHLRQVARALDPRNA</sequence>
<dbReference type="EMBL" id="JAGSOG010000057">
    <property type="protein sequence ID" value="MBR7834383.1"/>
    <property type="molecule type" value="Genomic_DNA"/>
</dbReference>
<dbReference type="SUPFAM" id="SSF48008">
    <property type="entry name" value="GntR ligand-binding domain-like"/>
    <property type="match status" value="1"/>
</dbReference>
<evidence type="ECO:0000313" key="5">
    <source>
        <dbReference type="EMBL" id="MBR7834383.1"/>
    </source>
</evidence>
<evidence type="ECO:0000313" key="6">
    <source>
        <dbReference type="Proteomes" id="UP000675781"/>
    </source>
</evidence>
<proteinExistence type="predicted"/>
<keyword evidence="2" id="KW-0238">DNA-binding</keyword>
<evidence type="ECO:0000256" key="3">
    <source>
        <dbReference type="ARBA" id="ARBA00023163"/>
    </source>
</evidence>
<keyword evidence="1" id="KW-0805">Transcription regulation</keyword>
<dbReference type="CDD" id="cd07377">
    <property type="entry name" value="WHTH_GntR"/>
    <property type="match status" value="1"/>
</dbReference>
<accession>A0A941ENV3</accession>
<gene>
    <name evidence="5" type="ORF">KDL01_14000</name>
</gene>
<dbReference type="SUPFAM" id="SSF46785">
    <property type="entry name" value="Winged helix' DNA-binding domain"/>
    <property type="match status" value="1"/>
</dbReference>
<comment type="caution">
    <text evidence="5">The sequence shown here is derived from an EMBL/GenBank/DDBJ whole genome shotgun (WGS) entry which is preliminary data.</text>
</comment>
<dbReference type="SMART" id="SM00895">
    <property type="entry name" value="FCD"/>
    <property type="match status" value="1"/>
</dbReference>
<keyword evidence="6" id="KW-1185">Reference proteome</keyword>
<evidence type="ECO:0000256" key="2">
    <source>
        <dbReference type="ARBA" id="ARBA00023125"/>
    </source>
</evidence>
<dbReference type="InterPro" id="IPR011711">
    <property type="entry name" value="GntR_C"/>
</dbReference>
<dbReference type="InterPro" id="IPR008920">
    <property type="entry name" value="TF_FadR/GntR_C"/>
</dbReference>
<dbReference type="Pfam" id="PF00392">
    <property type="entry name" value="GntR"/>
    <property type="match status" value="1"/>
</dbReference>